<feature type="region of interest" description="Disordered" evidence="1">
    <location>
        <begin position="55"/>
        <end position="92"/>
    </location>
</feature>
<protein>
    <submittedName>
        <fullName evidence="2">Uncharacterized protein</fullName>
    </submittedName>
</protein>
<feature type="region of interest" description="Disordered" evidence="1">
    <location>
        <begin position="120"/>
        <end position="187"/>
    </location>
</feature>
<sequence>MEAEYGRYFLRNFHAAPFPRTLELLQPYSAPAELPKAEVAGGQLQAKVFLASSVPEKPKVAKTDAKEKQLSSGSRPKSSFSLSPPPPPPQFAVGAEAEVVVIDSLREPVSQAAVTAQEDYVGNGALPSDDEELLLGDEGADEGANMGDKKLKSDGVDSDSEPEAVSPEPPPVASPPVSSPLRAPPQSEPMALLETAELVETPRPTGVAPELSPSPPGGEAPMPSMPVTVRESDLSQSLEVEVPQESEVNWHDLDQRVEELLNRFFENNSNWLAIQEAIRTEAQESLVSKEVQYFRIQVPSPYPGVQYRRSMDLEDRYRRYAKQGQTVEGVVEANGEWLQISEKVFLPMKVAAVGIMQPITREERQQAVQEEQARKAGEMEQSPQVSDLPSMEAGSPLPDMEVENSFRQNTLRVTPGLPEAICKAPLQDPGALSEFYSQNPINAFDSRPDRNLVPKAGADAGRGRLQACEKWQDIVRRGPRGLQRLRSFSKGLAYAHSQAYRHVCGPEWIRTLRGELLGRSVALVLCGEAHEDVLDLTRKKCIIEPEKGWRPVEGDFTDAVAQLGTPMATKDCGTLKSAKSWAAETVDDAEDSEEDDLIGAKLIFQAGDRPGAKGTARVYRPSQPWHRHSPHLRPHRSPRLGPHSPPPVATSTPKLQVFEWSDLDKEAEDFNKRRLKGEEIPVEEHDALIAKRKEERRAEGIELFDDWLLRHLSSLKAGRRLEIVLEAHVPASEVELHEEPGSEPCRPHECLQSLEPDSEGDSEDERDPDDGTGTFLDFLRRRLLQHWPKGVTGDRRVRHIDPRDLGDDDHADLRQAFQDLLQQPLPVDPEQKELEQMGVEEFDAGHMGVVASRKARRAEQRPTPLPSWEAFFGAAAELLYYSPHVKADYVPFLTGCIGAGPALKAFFKDLVFGTVPEAMSRLRLEGELRSMACLRSLVYREAGGKLWRRPNDGGLVPVRRAPLERYLKAKGSQPPRTWISGLAEQLRSKGAVDFVQRAEDWYFRSVDELLADPKAADADGDYFIAWLRECHREVYADVDRSDPKELRSLKKVRSTSNRSKRYDLASIQIPNVQEAFEELATFDPKSGPSSRRQRVLAKMIIDSFQLRSVDLAAVLTMADCILEAPEGEEVVVVLYAGGVYWRWASQAGLGGQR</sequence>
<name>A0ABP0PTF1_9DINO</name>
<feature type="compositionally biased region" description="Basic and acidic residues" evidence="1">
    <location>
        <begin position="363"/>
        <end position="378"/>
    </location>
</feature>
<proteinExistence type="predicted"/>
<keyword evidence="3" id="KW-1185">Reference proteome</keyword>
<reference evidence="2 3" key="1">
    <citation type="submission" date="2024-02" db="EMBL/GenBank/DDBJ databases">
        <authorList>
            <person name="Chen Y."/>
            <person name="Shah S."/>
            <person name="Dougan E. K."/>
            <person name="Thang M."/>
            <person name="Chan C."/>
        </authorList>
    </citation>
    <scope>NUCLEOTIDE SEQUENCE [LARGE SCALE GENOMIC DNA]</scope>
</reference>
<feature type="region of interest" description="Disordered" evidence="1">
    <location>
        <begin position="611"/>
        <end position="652"/>
    </location>
</feature>
<gene>
    <name evidence="2" type="ORF">CCMP2556_LOCUS38746</name>
</gene>
<evidence type="ECO:0000313" key="2">
    <source>
        <dbReference type="EMBL" id="CAK9078602.1"/>
    </source>
</evidence>
<feature type="region of interest" description="Disordered" evidence="1">
    <location>
        <begin position="733"/>
        <end position="772"/>
    </location>
</feature>
<feature type="compositionally biased region" description="Basic and acidic residues" evidence="1">
    <location>
        <begin position="56"/>
        <end position="69"/>
    </location>
</feature>
<feature type="compositionally biased region" description="Acidic residues" evidence="1">
    <location>
        <begin position="128"/>
        <end position="141"/>
    </location>
</feature>
<feature type="region of interest" description="Disordered" evidence="1">
    <location>
        <begin position="363"/>
        <end position="400"/>
    </location>
</feature>
<organism evidence="2 3">
    <name type="scientific">Durusdinium trenchii</name>
    <dbReference type="NCBI Taxonomy" id="1381693"/>
    <lineage>
        <taxon>Eukaryota</taxon>
        <taxon>Sar</taxon>
        <taxon>Alveolata</taxon>
        <taxon>Dinophyceae</taxon>
        <taxon>Suessiales</taxon>
        <taxon>Symbiodiniaceae</taxon>
        <taxon>Durusdinium</taxon>
    </lineage>
</organism>
<feature type="compositionally biased region" description="Acidic residues" evidence="1">
    <location>
        <begin position="756"/>
        <end position="770"/>
    </location>
</feature>
<comment type="caution">
    <text evidence="2">The sequence shown here is derived from an EMBL/GenBank/DDBJ whole genome shotgun (WGS) entry which is preliminary data.</text>
</comment>
<feature type="compositionally biased region" description="Low complexity" evidence="1">
    <location>
        <begin position="71"/>
        <end position="82"/>
    </location>
</feature>
<feature type="compositionally biased region" description="Basic residues" evidence="1">
    <location>
        <begin position="625"/>
        <end position="638"/>
    </location>
</feature>
<feature type="compositionally biased region" description="Pro residues" evidence="1">
    <location>
        <begin position="167"/>
        <end position="187"/>
    </location>
</feature>
<feature type="region of interest" description="Disordered" evidence="1">
    <location>
        <begin position="202"/>
        <end position="235"/>
    </location>
</feature>
<dbReference type="Proteomes" id="UP001642484">
    <property type="component" value="Unassembled WGS sequence"/>
</dbReference>
<accession>A0ABP0PTF1</accession>
<feature type="compositionally biased region" description="Basic and acidic residues" evidence="1">
    <location>
        <begin position="734"/>
        <end position="749"/>
    </location>
</feature>
<evidence type="ECO:0000256" key="1">
    <source>
        <dbReference type="SAM" id="MobiDB-lite"/>
    </source>
</evidence>
<dbReference type="EMBL" id="CAXAMN010023583">
    <property type="protein sequence ID" value="CAK9078602.1"/>
    <property type="molecule type" value="Genomic_DNA"/>
</dbReference>
<evidence type="ECO:0000313" key="3">
    <source>
        <dbReference type="Proteomes" id="UP001642484"/>
    </source>
</evidence>